<sequence>EQRPDESQDLTASFARLLAELDNGAAIPRVTDVAGRAFPVQGHRWLGMGRAERSALRSLLYALRGRQVPVWLPTHAADLEPVATVTAVATTLDVANVGYTRFGQAKPGRCDIRLELWDGTAFHRRITGSTELSADVERLAIDSPLGVQVEPAEVLRISWLTLCRLDSDSLEIHHETDSEGVANCALVFRGVRDDEF</sequence>
<dbReference type="Proteomes" id="UP000199005">
    <property type="component" value="Unassembled WGS sequence"/>
</dbReference>
<organism evidence="1 2">
    <name type="scientific">Azotobacter beijerinckii</name>
    <dbReference type="NCBI Taxonomy" id="170623"/>
    <lineage>
        <taxon>Bacteria</taxon>
        <taxon>Pseudomonadati</taxon>
        <taxon>Pseudomonadota</taxon>
        <taxon>Gammaproteobacteria</taxon>
        <taxon>Pseudomonadales</taxon>
        <taxon>Pseudomonadaceae</taxon>
        <taxon>Azotobacter</taxon>
    </lineage>
</organism>
<accession>A0A1H6ZBR2</accession>
<dbReference type="EMBL" id="FNYO01000135">
    <property type="protein sequence ID" value="SEJ50166.1"/>
    <property type="molecule type" value="Genomic_DNA"/>
</dbReference>
<gene>
    <name evidence="1" type="ORF">SAMN04244579_04607</name>
</gene>
<name>A0A1H6ZBR2_9GAMM</name>
<protein>
    <submittedName>
        <fullName evidence="1">Uncharacterized protein</fullName>
    </submittedName>
</protein>
<dbReference type="AlphaFoldDB" id="A0A1H6ZBR2"/>
<reference evidence="1 2" key="1">
    <citation type="submission" date="2016-10" db="EMBL/GenBank/DDBJ databases">
        <authorList>
            <person name="de Groot N.N."/>
        </authorList>
    </citation>
    <scope>NUCLEOTIDE SEQUENCE [LARGE SCALE GENOMIC DNA]</scope>
    <source>
        <strain evidence="1 2">DSM 1041</strain>
    </source>
</reference>
<feature type="non-terminal residue" evidence="1">
    <location>
        <position position="1"/>
    </location>
</feature>
<dbReference type="STRING" id="170623.SAMN04244579_04607"/>
<evidence type="ECO:0000313" key="1">
    <source>
        <dbReference type="EMBL" id="SEJ50166.1"/>
    </source>
</evidence>
<proteinExistence type="predicted"/>
<evidence type="ECO:0000313" key="2">
    <source>
        <dbReference type="Proteomes" id="UP000199005"/>
    </source>
</evidence>